<comment type="catalytic activity">
    <reaction evidence="7 8">
        <text>L-threonylcarbamoyladenylate + adenosine(37) in tRNA = N(6)-L-threonylcarbamoyladenosine(37) in tRNA + AMP + H(+)</text>
        <dbReference type="Rhea" id="RHEA:37059"/>
        <dbReference type="Rhea" id="RHEA-COMP:10162"/>
        <dbReference type="Rhea" id="RHEA-COMP:10163"/>
        <dbReference type="ChEBI" id="CHEBI:15378"/>
        <dbReference type="ChEBI" id="CHEBI:73682"/>
        <dbReference type="ChEBI" id="CHEBI:74411"/>
        <dbReference type="ChEBI" id="CHEBI:74418"/>
        <dbReference type="ChEBI" id="CHEBI:456215"/>
        <dbReference type="EC" id="2.3.1.234"/>
    </reaction>
</comment>
<evidence type="ECO:0000256" key="5">
    <source>
        <dbReference type="ARBA" id="ARBA00023004"/>
    </source>
</evidence>
<dbReference type="CDD" id="cd24133">
    <property type="entry name" value="ASKHA_NBD_TsaD_bac"/>
    <property type="match status" value="1"/>
</dbReference>
<comment type="cofactor">
    <cofactor evidence="8">
        <name>Fe(2+)</name>
        <dbReference type="ChEBI" id="CHEBI:29033"/>
    </cofactor>
    <text evidence="8">Binds 1 Fe(2+) ion per subunit.</text>
</comment>
<name>A0A554JDB5_9BACT</name>
<dbReference type="SUPFAM" id="SSF53067">
    <property type="entry name" value="Actin-like ATPase domain"/>
    <property type="match status" value="2"/>
</dbReference>
<comment type="caution">
    <text evidence="8">Lacks conserved residue(s) required for the propagation of feature annotation.</text>
</comment>
<dbReference type="EMBL" id="VMFF01000007">
    <property type="protein sequence ID" value="TSC66365.1"/>
    <property type="molecule type" value="Genomic_DNA"/>
</dbReference>
<evidence type="ECO:0000313" key="11">
    <source>
        <dbReference type="Proteomes" id="UP000319613"/>
    </source>
</evidence>
<feature type="binding site" evidence="8">
    <location>
        <position position="115"/>
    </location>
    <ligand>
        <name>Fe cation</name>
        <dbReference type="ChEBI" id="CHEBI:24875"/>
    </ligand>
</feature>
<evidence type="ECO:0000256" key="3">
    <source>
        <dbReference type="ARBA" id="ARBA00022694"/>
    </source>
</evidence>
<evidence type="ECO:0000313" key="10">
    <source>
        <dbReference type="EMBL" id="TSC66365.1"/>
    </source>
</evidence>
<evidence type="ECO:0000259" key="9">
    <source>
        <dbReference type="Pfam" id="PF00814"/>
    </source>
</evidence>
<dbReference type="AlphaFoldDB" id="A0A554JDB5"/>
<dbReference type="HAMAP" id="MF_01445">
    <property type="entry name" value="TsaD"/>
    <property type="match status" value="1"/>
</dbReference>
<evidence type="ECO:0000256" key="1">
    <source>
        <dbReference type="ARBA" id="ARBA00022490"/>
    </source>
</evidence>
<dbReference type="InterPro" id="IPR017861">
    <property type="entry name" value="KAE1/TsaD"/>
</dbReference>
<dbReference type="GO" id="GO:0061711">
    <property type="term" value="F:tRNA N(6)-L-threonylcarbamoyladenine synthase activity"/>
    <property type="evidence" value="ECO:0007669"/>
    <property type="project" value="UniProtKB-EC"/>
</dbReference>
<comment type="subcellular location">
    <subcellularLocation>
        <location evidence="8">Cytoplasm</location>
    </subcellularLocation>
</comment>
<feature type="binding site" evidence="8">
    <location>
        <position position="283"/>
    </location>
    <ligand>
        <name>substrate</name>
    </ligand>
</feature>
<keyword evidence="2 8" id="KW-0808">Transferase</keyword>
<keyword evidence="4 8" id="KW-0479">Metal-binding</keyword>
<evidence type="ECO:0000256" key="6">
    <source>
        <dbReference type="ARBA" id="ARBA00023315"/>
    </source>
</evidence>
<dbReference type="GO" id="GO:0005737">
    <property type="term" value="C:cytoplasm"/>
    <property type="evidence" value="ECO:0007669"/>
    <property type="project" value="UniProtKB-SubCell"/>
</dbReference>
<dbReference type="EC" id="2.3.1.234" evidence="8"/>
<evidence type="ECO:0000256" key="2">
    <source>
        <dbReference type="ARBA" id="ARBA00022679"/>
    </source>
</evidence>
<feature type="binding site" evidence="8">
    <location>
        <position position="171"/>
    </location>
    <ligand>
        <name>substrate</name>
    </ligand>
</feature>
<sequence>MKILAIETSCDETSASVVLAGKKSGVRKLSNVVSSQILIHRKTQGVVPEVAARAHISKISSVVQKALKDAKTSLKSIDYLAVTNGPGLISSLLVGCEYTKGLALALNKKVIPTNHMLGHLYSAFVSDPKIKLPSINLIVSGGHTYLILLKKKNNFKVLGSTVDDAAGEAFDKVAKMLGLPYPGGPEISKLAEKAKKNKGFKDYSFPRPMINSRNFDFSFAGLKTAVLYRIRDEKLNLKDQQTKANLAYSFQEAVVDVLVKKTMRAVEKYKAKSITLSGGVAANKLLRKKLALASRKMKKKFYVPDFSLCTDNALMIANAAAIKVQNGFKPVKYSRIKVDPQLGLR</sequence>
<feature type="binding site" evidence="8">
    <location>
        <begin position="138"/>
        <end position="142"/>
    </location>
    <ligand>
        <name>substrate</name>
    </ligand>
</feature>
<dbReference type="Pfam" id="PF00814">
    <property type="entry name" value="TsaD"/>
    <property type="match status" value="1"/>
</dbReference>
<dbReference type="PANTHER" id="PTHR11735:SF6">
    <property type="entry name" value="TRNA N6-ADENOSINE THREONYLCARBAMOYLTRANSFERASE, MITOCHONDRIAL"/>
    <property type="match status" value="1"/>
</dbReference>
<evidence type="ECO:0000256" key="8">
    <source>
        <dbReference type="HAMAP-Rule" id="MF_01445"/>
    </source>
</evidence>
<proteinExistence type="inferred from homology"/>
<dbReference type="NCBIfam" id="TIGR03723">
    <property type="entry name" value="T6A_TsaD_YgjD"/>
    <property type="match status" value="1"/>
</dbReference>
<keyword evidence="1 8" id="KW-0963">Cytoplasm</keyword>
<dbReference type="PANTHER" id="PTHR11735">
    <property type="entry name" value="TRNA N6-ADENOSINE THREONYLCARBAMOYLTRANSFERASE"/>
    <property type="match status" value="1"/>
</dbReference>
<keyword evidence="5 8" id="KW-0408">Iron</keyword>
<feature type="binding site" evidence="8">
    <location>
        <position position="311"/>
    </location>
    <ligand>
        <name>Fe cation</name>
        <dbReference type="ChEBI" id="CHEBI:24875"/>
    </ligand>
</feature>
<evidence type="ECO:0000256" key="4">
    <source>
        <dbReference type="ARBA" id="ARBA00022723"/>
    </source>
</evidence>
<dbReference type="GO" id="GO:0002949">
    <property type="term" value="P:tRNA threonylcarbamoyladenosine modification"/>
    <property type="evidence" value="ECO:0007669"/>
    <property type="project" value="UniProtKB-UniRule"/>
</dbReference>
<dbReference type="InterPro" id="IPR043129">
    <property type="entry name" value="ATPase_NBD"/>
</dbReference>
<keyword evidence="3 8" id="KW-0819">tRNA processing</keyword>
<dbReference type="InterPro" id="IPR000905">
    <property type="entry name" value="Gcp-like_dom"/>
</dbReference>
<dbReference type="InterPro" id="IPR022450">
    <property type="entry name" value="TsaD"/>
</dbReference>
<dbReference type="NCBIfam" id="TIGR00329">
    <property type="entry name" value="gcp_kae1"/>
    <property type="match status" value="1"/>
</dbReference>
<accession>A0A554JDB5</accession>
<dbReference type="GO" id="GO:0005506">
    <property type="term" value="F:iron ion binding"/>
    <property type="evidence" value="ECO:0007669"/>
    <property type="project" value="UniProtKB-UniRule"/>
</dbReference>
<dbReference type="Proteomes" id="UP000319613">
    <property type="component" value="Unassembled WGS sequence"/>
</dbReference>
<feature type="binding site" evidence="8">
    <location>
        <position position="119"/>
    </location>
    <ligand>
        <name>Fe cation</name>
        <dbReference type="ChEBI" id="CHEBI:24875"/>
    </ligand>
</feature>
<keyword evidence="6 8" id="KW-0012">Acyltransferase</keyword>
<comment type="similarity">
    <text evidence="8">Belongs to the KAE1 / TsaD family.</text>
</comment>
<gene>
    <name evidence="8" type="primary">tsaD</name>
    <name evidence="10" type="ORF">G01um101477_120</name>
</gene>
<dbReference type="FunFam" id="3.30.420.40:FF:000040">
    <property type="entry name" value="tRNA N6-adenosine threonylcarbamoyltransferase"/>
    <property type="match status" value="1"/>
</dbReference>
<reference evidence="10 11" key="1">
    <citation type="submission" date="2017-07" db="EMBL/GenBank/DDBJ databases">
        <title>Mechanisms for carbon and nitrogen cycling indicate functional differentiation within the Candidate Phyla Radiation.</title>
        <authorList>
            <person name="Danczak R.E."/>
            <person name="Johnston M.D."/>
            <person name="Kenah C."/>
            <person name="Slattery M."/>
            <person name="Wrighton K.C."/>
            <person name="Wilkins M.J."/>
        </authorList>
    </citation>
    <scope>NUCLEOTIDE SEQUENCE [LARGE SCALE GENOMIC DNA]</scope>
    <source>
        <strain evidence="10">Gr01-1014_77</strain>
    </source>
</reference>
<comment type="caution">
    <text evidence="10">The sequence shown here is derived from an EMBL/GenBank/DDBJ whole genome shotgun (WGS) entry which is preliminary data.</text>
</comment>
<dbReference type="Gene3D" id="3.30.420.40">
    <property type="match status" value="2"/>
</dbReference>
<organism evidence="10 11">
    <name type="scientific">Candidatus Doudnabacteria bacterium Gr01-1014_77</name>
    <dbReference type="NCBI Taxonomy" id="2017133"/>
    <lineage>
        <taxon>Bacteria</taxon>
        <taxon>Candidatus Doudnaibacteriota</taxon>
    </lineage>
</organism>
<evidence type="ECO:0000256" key="7">
    <source>
        <dbReference type="ARBA" id="ARBA00048117"/>
    </source>
</evidence>
<feature type="domain" description="Gcp-like" evidence="9">
    <location>
        <begin position="29"/>
        <end position="317"/>
    </location>
</feature>
<feature type="binding site" evidence="8">
    <location>
        <position position="184"/>
    </location>
    <ligand>
        <name>substrate</name>
    </ligand>
</feature>
<comment type="function">
    <text evidence="8">Required for the formation of a threonylcarbamoyl group on adenosine at position 37 (t(6)A37) in tRNAs that read codons beginning with adenine. Is involved in the transfer of the threonylcarbamoyl moiety of threonylcarbamoyl-AMP (TC-AMP) to the N6 group of A37, together with TsaE and TsaB. TsaD likely plays a direct catalytic role in this reaction.</text>
</comment>
<dbReference type="PRINTS" id="PR00789">
    <property type="entry name" value="OSIALOPTASE"/>
</dbReference>
<protein>
    <recommendedName>
        <fullName evidence="8">tRNA N6-adenosine threonylcarbamoyltransferase</fullName>
        <ecNumber evidence="8">2.3.1.234</ecNumber>
    </recommendedName>
    <alternativeName>
        <fullName evidence="8">N6-L-threonylcarbamoyladenine synthase</fullName>
        <shortName evidence="8">t(6)A synthase</shortName>
    </alternativeName>
    <alternativeName>
        <fullName evidence="8">t(6)A37 threonylcarbamoyladenosine biosynthesis protein TsaD</fullName>
    </alternativeName>
    <alternativeName>
        <fullName evidence="8">tRNA threonylcarbamoyladenosine biosynthesis protein TsaD</fullName>
    </alternativeName>
</protein>